<dbReference type="Proteomes" id="UP000000561">
    <property type="component" value="Chromosome 19"/>
</dbReference>
<evidence type="ECO:0000313" key="2">
    <source>
        <dbReference type="EMBL" id="KIS66284.1"/>
    </source>
</evidence>
<feature type="region of interest" description="Disordered" evidence="1">
    <location>
        <begin position="571"/>
        <end position="646"/>
    </location>
</feature>
<feature type="compositionally biased region" description="Basic and acidic residues" evidence="1">
    <location>
        <begin position="27"/>
        <end position="52"/>
    </location>
</feature>
<accession>A0A0D1DPA1</accession>
<dbReference type="KEGG" id="uma:UMAG_12301"/>
<feature type="compositionally biased region" description="Basic and acidic residues" evidence="1">
    <location>
        <begin position="972"/>
        <end position="982"/>
    </location>
</feature>
<dbReference type="InParanoid" id="A0A0D1DPA1"/>
<feature type="compositionally biased region" description="Acidic residues" evidence="1">
    <location>
        <begin position="160"/>
        <end position="172"/>
    </location>
</feature>
<sequence length="1394" mass="150189">MTRQSSSPSDSSSSDLSSADSDDSYQESDHSSRPQRRSQRETRRVSSRETRHQVAASRQRPAHQLHTPPLPSTRPTRLTATSSLGTLTPVKPSSSSSASSSRLPPSTAFARSRTSPSDASTSRLAKRKASTAILHDSSVKKTKHPLRHPRRSRSIAQGSDDLDDSDDSDDGFEITGASGPAALRFSTDVSLPNVAQTSVPSSPTRPSQPEDHKYTSSSSSSDSVASTSRIISDLVQLSQQDKDARTQSAYNAFEQGSSLADHVGNIVHDFVATLSADHHDLAITQQFQRKLADLGRAVTIRELLNDIPILPPHLQNYLSLAMAVYVHHQKRVRSDERAKTEQIGVSSIEPATDQSISAATSIVAKTGLDQVAQEPRSTATDFGPDQEPMIFTDSDTAAPAILQDHINVGHDSTVESVGSPQAFRTPPEQPIEAESTALATENQKQLHQQLTQLNDSIDAEEEDELISEVDQGEQDASADHDRVADAVEQAAVEIQTLAGDDQVALRIPPSGLVKKAEKPHKFSFVRETDGVAHSAVSRSIQQGLDKQINASPEAVSVSGVTPQTAQDIHDSLASGLKPPANPVAEQGASAVPAVKQARLDQGALRSGSNDASISAPSATNATGTTMQEDGSAVSTTIESGESTAGLPASAIESETAAKDAPRAHAVQTGIGAQEPDISLIQAEPLCAVKEVAPRTAAATAALISAKETQVPFISATSEAVLPRDDARATPSEVVGNRAAASEPQETRNDAEARDQGQQVSGATAKTSTAVDPARACASDKQAKGGATADSVTGSRPKMSINDRMKLLLNDLAKVTGRKSSFETIQKLKSLRAGQSTPRTIPDQVDKWQEPAQMIPWTCFQELGPDIFHKSAHKYMHLSMHELMDKVSNTRSVRLLSEKLLERVMTRALMEFPRIPHMLHCWTEEKRKYFASRSLPQPTDTKPEFRFADEEEQERRDVETAGRSSVSAAHIEAQQREPEERPLAEASGPTTSKPDASSMTVPSSIANTLTFSATSAASRPWPMKQTGTQFDGAAQRQVMTAQLLNSHGLPATRPPPRDLQSNMQPTQLYQMATSMLPADSQLAFAVQGSRAVITSQNRVQPARVAPVPSPHVQPQPPRQPSVQQTSLQRVPATPSGGMPAPYAATRTANHLINSVSARAEELAANAAIKRVMWSLATDCLSLADHVALSPASAVLNVRAHFSEADVEHVVNFVVETYRREMEEEHLVEQGESKAAERFRKIVAVRAAAVQVLSLTKTLAQIKMCITEATLASLRRSGKASTDGWLDLLATAPKWKDVKLHLLNGKHGWMNLSRVELAVLLQTQVKDVNRSLDAALESLMRMDNLVGPVDPSADKQQASMHEALRKECEQIGRMCCKHVVGVLLSNPDEQHSMMSV</sequence>
<dbReference type="VEuPathDB" id="FungiDB:UMAG_12301"/>
<dbReference type="OrthoDB" id="2556774at2759"/>
<feature type="compositionally biased region" description="Basic and acidic residues" evidence="1">
    <location>
        <begin position="940"/>
        <end position="959"/>
    </location>
</feature>
<dbReference type="RefSeq" id="XP_011392168.1">
    <property type="nucleotide sequence ID" value="XM_011393866.1"/>
</dbReference>
<feature type="compositionally biased region" description="Polar residues" evidence="1">
    <location>
        <begin position="606"/>
        <end position="642"/>
    </location>
</feature>
<feature type="region of interest" description="Disordered" evidence="1">
    <location>
        <begin position="1"/>
        <end position="225"/>
    </location>
</feature>
<organism evidence="2 3">
    <name type="scientific">Mycosarcoma maydis</name>
    <name type="common">Corn smut fungus</name>
    <name type="synonym">Ustilago maydis</name>
    <dbReference type="NCBI Taxonomy" id="5270"/>
    <lineage>
        <taxon>Eukaryota</taxon>
        <taxon>Fungi</taxon>
        <taxon>Dikarya</taxon>
        <taxon>Basidiomycota</taxon>
        <taxon>Ustilaginomycotina</taxon>
        <taxon>Ustilaginomycetes</taxon>
        <taxon>Ustilaginales</taxon>
        <taxon>Ustilaginaceae</taxon>
        <taxon>Mycosarcoma</taxon>
    </lineage>
</organism>
<feature type="region of interest" description="Disordered" evidence="1">
    <location>
        <begin position="932"/>
        <end position="1000"/>
    </location>
</feature>
<feature type="compositionally biased region" description="Pro residues" evidence="1">
    <location>
        <begin position="1106"/>
        <end position="1118"/>
    </location>
</feature>
<name>A0A0D1DPA1_MYCMD</name>
<feature type="region of interest" description="Disordered" evidence="1">
    <location>
        <begin position="1096"/>
        <end position="1141"/>
    </location>
</feature>
<gene>
    <name evidence="2" type="ORF">UMAG_12301</name>
</gene>
<protein>
    <submittedName>
        <fullName evidence="2">Uncharacterized protein</fullName>
    </submittedName>
</protein>
<dbReference type="EMBL" id="CM003158">
    <property type="protein sequence ID" value="KIS66284.1"/>
    <property type="molecule type" value="Genomic_DNA"/>
</dbReference>
<feature type="compositionally biased region" description="Polar residues" evidence="1">
    <location>
        <begin position="987"/>
        <end position="1000"/>
    </location>
</feature>
<dbReference type="STRING" id="237631.A0A0D1DPA1"/>
<feature type="compositionally biased region" description="Basic residues" evidence="1">
    <location>
        <begin position="140"/>
        <end position="153"/>
    </location>
</feature>
<feature type="compositionally biased region" description="Polar residues" evidence="1">
    <location>
        <begin position="187"/>
        <end position="207"/>
    </location>
</feature>
<proteinExistence type="predicted"/>
<feature type="region of interest" description="Disordered" evidence="1">
    <location>
        <begin position="412"/>
        <end position="431"/>
    </location>
</feature>
<dbReference type="eggNOG" id="ENOG502QQEE">
    <property type="taxonomic scope" value="Eukaryota"/>
</dbReference>
<evidence type="ECO:0000256" key="1">
    <source>
        <dbReference type="SAM" id="MobiDB-lite"/>
    </source>
</evidence>
<feature type="compositionally biased region" description="Low complexity" evidence="1">
    <location>
        <begin position="216"/>
        <end position="225"/>
    </location>
</feature>
<dbReference type="GeneID" id="23568046"/>
<keyword evidence="3" id="KW-1185">Reference proteome</keyword>
<feature type="compositionally biased region" description="Polar residues" evidence="1">
    <location>
        <begin position="755"/>
        <end position="769"/>
    </location>
</feature>
<feature type="compositionally biased region" description="Low complexity" evidence="1">
    <location>
        <begin position="1"/>
        <end position="19"/>
    </location>
</feature>
<feature type="compositionally biased region" description="Low complexity" evidence="1">
    <location>
        <begin position="73"/>
        <end position="84"/>
    </location>
</feature>
<feature type="compositionally biased region" description="Low complexity" evidence="1">
    <location>
        <begin position="92"/>
        <end position="106"/>
    </location>
</feature>
<feature type="compositionally biased region" description="Polar residues" evidence="1">
    <location>
        <begin position="112"/>
        <end position="123"/>
    </location>
</feature>
<feature type="compositionally biased region" description="Basic and acidic residues" evidence="1">
    <location>
        <begin position="744"/>
        <end position="754"/>
    </location>
</feature>
<reference evidence="2 3" key="1">
    <citation type="journal article" date="2006" name="Nature">
        <title>Insights from the genome of the biotrophic fungal plant pathogen Ustilago maydis.</title>
        <authorList>
            <person name="Kamper J."/>
            <person name="Kahmann R."/>
            <person name="Bolker M."/>
            <person name="Ma L.J."/>
            <person name="Brefort T."/>
            <person name="Saville B.J."/>
            <person name="Banuett F."/>
            <person name="Kronstad J.W."/>
            <person name="Gold S.E."/>
            <person name="Muller O."/>
            <person name="Perlin M.H."/>
            <person name="Wosten H.A."/>
            <person name="de Vries R."/>
            <person name="Ruiz-Herrera J."/>
            <person name="Reynaga-Pena C.G."/>
            <person name="Snetselaar K."/>
            <person name="McCann M."/>
            <person name="Perez-Martin J."/>
            <person name="Feldbrugge M."/>
            <person name="Basse C.W."/>
            <person name="Steinberg G."/>
            <person name="Ibeas J.I."/>
            <person name="Holloman W."/>
            <person name="Guzman P."/>
            <person name="Farman M."/>
            <person name="Stajich J.E."/>
            <person name="Sentandreu R."/>
            <person name="Gonzalez-Prieto J.M."/>
            <person name="Kennell J.C."/>
            <person name="Molina L."/>
            <person name="Schirawski J."/>
            <person name="Mendoza-Mendoza A."/>
            <person name="Greilinger D."/>
            <person name="Munch K."/>
            <person name="Rossel N."/>
            <person name="Scherer M."/>
            <person name="Vranes M."/>
            <person name="Ladendorf O."/>
            <person name="Vincon V."/>
            <person name="Fuchs U."/>
            <person name="Sandrock B."/>
            <person name="Meng S."/>
            <person name="Ho E.C."/>
            <person name="Cahill M.J."/>
            <person name="Boyce K.J."/>
            <person name="Klose J."/>
            <person name="Klosterman S.J."/>
            <person name="Deelstra H.J."/>
            <person name="Ortiz-Castellanos L."/>
            <person name="Li W."/>
            <person name="Sanchez-Alonso P."/>
            <person name="Schreier P.H."/>
            <person name="Hauser-Hahn I."/>
            <person name="Vaupel M."/>
            <person name="Koopmann E."/>
            <person name="Friedrich G."/>
            <person name="Voss H."/>
            <person name="Schluter T."/>
            <person name="Margolis J."/>
            <person name="Platt D."/>
            <person name="Swimmer C."/>
            <person name="Gnirke A."/>
            <person name="Chen F."/>
            <person name="Vysotskaia V."/>
            <person name="Mannhaupt G."/>
            <person name="Guldener U."/>
            <person name="Munsterkotter M."/>
            <person name="Haase D."/>
            <person name="Oesterheld M."/>
            <person name="Mewes H.W."/>
            <person name="Mauceli E.W."/>
            <person name="DeCaprio D."/>
            <person name="Wade C.M."/>
            <person name="Butler J."/>
            <person name="Young S."/>
            <person name="Jaffe D.B."/>
            <person name="Calvo S."/>
            <person name="Nusbaum C."/>
            <person name="Galagan J."/>
            <person name="Birren B.W."/>
        </authorList>
    </citation>
    <scope>NUCLEOTIDE SEQUENCE [LARGE SCALE GENOMIC DNA]</scope>
    <source>
        <strain evidence="3">DSM 14603 / FGSC 9021 / UM521</strain>
    </source>
</reference>
<evidence type="ECO:0000313" key="3">
    <source>
        <dbReference type="Proteomes" id="UP000000561"/>
    </source>
</evidence>
<feature type="region of interest" description="Disordered" evidence="1">
    <location>
        <begin position="723"/>
        <end position="797"/>
    </location>
</feature>